<feature type="chain" id="PRO_5036978248" evidence="2">
    <location>
        <begin position="24"/>
        <end position="177"/>
    </location>
</feature>
<name>A0A917WY78_9BACI</name>
<feature type="signal peptide" evidence="2">
    <location>
        <begin position="1"/>
        <end position="23"/>
    </location>
</feature>
<accession>A0A917WY78</accession>
<feature type="region of interest" description="Disordered" evidence="1">
    <location>
        <begin position="27"/>
        <end position="46"/>
    </location>
</feature>
<sequence>MKLRIISITTILLMSVLSSVVLANPDNTQSNQDATSQESSTDKNQKFIDKPILEKMEKEGVKIIAHSEDLNGRTALDVVKENRKPEDIKERRDDWWNFPAKNKKEEKINSYVKEEKKVAKDIRKVEKELSKGNLTEAQRNQLVKERDTLFDLWLEKKNETVKVMEQYGLVDSDHNHK</sequence>
<dbReference type="EMBL" id="BMLG01000019">
    <property type="protein sequence ID" value="GGM39119.1"/>
    <property type="molecule type" value="Genomic_DNA"/>
</dbReference>
<protein>
    <submittedName>
        <fullName evidence="3">Uncharacterized protein</fullName>
    </submittedName>
</protein>
<evidence type="ECO:0000256" key="1">
    <source>
        <dbReference type="SAM" id="MobiDB-lite"/>
    </source>
</evidence>
<dbReference type="Proteomes" id="UP000618460">
    <property type="component" value="Unassembled WGS sequence"/>
</dbReference>
<dbReference type="AlphaFoldDB" id="A0A917WY78"/>
<feature type="compositionally biased region" description="Polar residues" evidence="1">
    <location>
        <begin position="27"/>
        <end position="39"/>
    </location>
</feature>
<keyword evidence="2" id="KW-0732">Signal</keyword>
<comment type="caution">
    <text evidence="3">The sequence shown here is derived from an EMBL/GenBank/DDBJ whole genome shotgun (WGS) entry which is preliminary data.</text>
</comment>
<proteinExistence type="predicted"/>
<reference evidence="3" key="2">
    <citation type="submission" date="2020-09" db="EMBL/GenBank/DDBJ databases">
        <authorList>
            <person name="Sun Q."/>
            <person name="Zhou Y."/>
        </authorList>
    </citation>
    <scope>NUCLEOTIDE SEQUENCE</scope>
    <source>
        <strain evidence="3">CGMCC 1.6333</strain>
    </source>
</reference>
<evidence type="ECO:0000313" key="3">
    <source>
        <dbReference type="EMBL" id="GGM39119.1"/>
    </source>
</evidence>
<evidence type="ECO:0000313" key="4">
    <source>
        <dbReference type="Proteomes" id="UP000618460"/>
    </source>
</evidence>
<dbReference type="RefSeq" id="WP_117156099.1">
    <property type="nucleotide sequence ID" value="NZ_BMLG01000019.1"/>
</dbReference>
<reference evidence="3" key="1">
    <citation type="journal article" date="2014" name="Int. J. Syst. Evol. Microbiol.">
        <title>Complete genome sequence of Corynebacterium casei LMG S-19264T (=DSM 44701T), isolated from a smear-ripened cheese.</title>
        <authorList>
            <consortium name="US DOE Joint Genome Institute (JGI-PGF)"/>
            <person name="Walter F."/>
            <person name="Albersmeier A."/>
            <person name="Kalinowski J."/>
            <person name="Ruckert C."/>
        </authorList>
    </citation>
    <scope>NUCLEOTIDE SEQUENCE</scope>
    <source>
        <strain evidence="3">CGMCC 1.6333</strain>
    </source>
</reference>
<gene>
    <name evidence="3" type="ORF">GCM10011351_26610</name>
</gene>
<organism evidence="3 4">
    <name type="scientific">Paraliobacillus quinghaiensis</name>
    <dbReference type="NCBI Taxonomy" id="470815"/>
    <lineage>
        <taxon>Bacteria</taxon>
        <taxon>Bacillati</taxon>
        <taxon>Bacillota</taxon>
        <taxon>Bacilli</taxon>
        <taxon>Bacillales</taxon>
        <taxon>Bacillaceae</taxon>
        <taxon>Paraliobacillus</taxon>
    </lineage>
</organism>
<keyword evidence="4" id="KW-1185">Reference proteome</keyword>
<evidence type="ECO:0000256" key="2">
    <source>
        <dbReference type="SAM" id="SignalP"/>
    </source>
</evidence>